<name>A0ABS6XJB0_9SPHN</name>
<keyword evidence="2" id="KW-1133">Transmembrane helix</keyword>
<sequence>MAFGGDSPLLASIFAFAQILGAIVIILLTRPMSGVWKGVAPGAAIAALALCWTLLPAWFSTISDSMAADEAGRADKGEDDHHGDQPAAARVKGACRNRDAPFPDQVPRRIVG</sequence>
<organism evidence="3 4">
    <name type="scientific">Stakelama flava</name>
    <dbReference type="NCBI Taxonomy" id="2860338"/>
    <lineage>
        <taxon>Bacteria</taxon>
        <taxon>Pseudomonadati</taxon>
        <taxon>Pseudomonadota</taxon>
        <taxon>Alphaproteobacteria</taxon>
        <taxon>Sphingomonadales</taxon>
        <taxon>Sphingomonadaceae</taxon>
        <taxon>Stakelama</taxon>
    </lineage>
</organism>
<keyword evidence="2" id="KW-0472">Membrane</keyword>
<evidence type="ECO:0000256" key="2">
    <source>
        <dbReference type="SAM" id="Phobius"/>
    </source>
</evidence>
<feature type="region of interest" description="Disordered" evidence="1">
    <location>
        <begin position="69"/>
        <end position="112"/>
    </location>
</feature>
<comment type="caution">
    <text evidence="3">The sequence shown here is derived from an EMBL/GenBank/DDBJ whole genome shotgun (WGS) entry which is preliminary data.</text>
</comment>
<dbReference type="Proteomes" id="UP001197214">
    <property type="component" value="Unassembled WGS sequence"/>
</dbReference>
<gene>
    <name evidence="3" type="ORF">KY084_05315</name>
</gene>
<feature type="transmembrane region" description="Helical" evidence="2">
    <location>
        <begin position="9"/>
        <end position="28"/>
    </location>
</feature>
<evidence type="ECO:0000256" key="1">
    <source>
        <dbReference type="SAM" id="MobiDB-lite"/>
    </source>
</evidence>
<keyword evidence="2" id="KW-0812">Transmembrane</keyword>
<accession>A0ABS6XJB0</accession>
<evidence type="ECO:0000313" key="3">
    <source>
        <dbReference type="EMBL" id="MBW4330290.1"/>
    </source>
</evidence>
<evidence type="ECO:0000313" key="4">
    <source>
        <dbReference type="Proteomes" id="UP001197214"/>
    </source>
</evidence>
<dbReference type="RefSeq" id="WP_219237416.1">
    <property type="nucleotide sequence ID" value="NZ_JAHWZX010000004.1"/>
</dbReference>
<keyword evidence="4" id="KW-1185">Reference proteome</keyword>
<feature type="transmembrane region" description="Helical" evidence="2">
    <location>
        <begin position="40"/>
        <end position="59"/>
    </location>
</feature>
<dbReference type="EMBL" id="JAHWZX010000004">
    <property type="protein sequence ID" value="MBW4330290.1"/>
    <property type="molecule type" value="Genomic_DNA"/>
</dbReference>
<proteinExistence type="predicted"/>
<protein>
    <submittedName>
        <fullName evidence="3">Uncharacterized protein</fullName>
    </submittedName>
</protein>
<reference evidence="3 4" key="1">
    <citation type="submission" date="2021-07" db="EMBL/GenBank/DDBJ databases">
        <title>Stakelama flava sp. nov., a novel endophytic bacterium isolated from branch of Kandelia candel.</title>
        <authorList>
            <person name="Tuo L."/>
        </authorList>
    </citation>
    <scope>NUCLEOTIDE SEQUENCE [LARGE SCALE GENOMIC DNA]</scope>
    <source>
        <strain evidence="3 4">CBK3Z-3</strain>
    </source>
</reference>
<feature type="compositionally biased region" description="Basic and acidic residues" evidence="1">
    <location>
        <begin position="70"/>
        <end position="84"/>
    </location>
</feature>